<accession>A0ABW7C9L3</accession>
<dbReference type="InterPro" id="IPR036388">
    <property type="entry name" value="WH-like_DNA-bd_sf"/>
</dbReference>
<evidence type="ECO:0000256" key="7">
    <source>
        <dbReference type="SAM" id="MobiDB-lite"/>
    </source>
</evidence>
<keyword evidence="3 6" id="KW-0731">Sigma factor</keyword>
<evidence type="ECO:0000259" key="8">
    <source>
        <dbReference type="PROSITE" id="PS00715"/>
    </source>
</evidence>
<organism evidence="10 11">
    <name type="scientific">Limnothrix redekei LRLZ20PSL1</name>
    <dbReference type="NCBI Taxonomy" id="3112953"/>
    <lineage>
        <taxon>Bacteria</taxon>
        <taxon>Bacillati</taxon>
        <taxon>Cyanobacteriota</taxon>
        <taxon>Cyanophyceae</taxon>
        <taxon>Pseudanabaenales</taxon>
        <taxon>Pseudanabaenaceae</taxon>
        <taxon>Limnothrix</taxon>
    </lineage>
</organism>
<dbReference type="InterPro" id="IPR013325">
    <property type="entry name" value="RNA_pol_sigma_r2"/>
</dbReference>
<dbReference type="EMBL" id="JAZAQF010000021">
    <property type="protein sequence ID" value="MFG3816819.1"/>
    <property type="molecule type" value="Genomic_DNA"/>
</dbReference>
<sequence>MTAMPINFFDSDQFFSKSPIDLSPELSSGLLDEQEDHSEESLDSGDQDFDETTLENELSGSGFEVEDLGVDDLSAEDLGTDDLGADRLEEDDEDVKAALAQDGRRDRRRTTDLVRLYLQEIGRVRLLGRDEEVTEAQKVQRYMQLLRLRETAACPEEPQLERLVNLVAVRDRLCATLGHRPSIERWAREAGVTVPELKTDLNKGKNRWAAVAQLTLAELEEIQTQGTRAKERMIKANLRLVVSVAKKYQNRGLELLDLIQEGTLGLERAVEKFDPTKGYRFSTYAYWWIRQGITRAIATQSRTIRLPVHITEKLNKIKKAQRKISQAKGRTATLDDVAAELDMTPAQVREVLMRVPRAVSLETKVGKDKDTELGDLLEADSASPEENLMRESLQRDLQQLLAQLTSRERDVIQMRFGLGHSSPYSLAEIGRALDLSRERVRQIEAKALQKLRQPRHRNQVRDYLEALS</sequence>
<dbReference type="InterPro" id="IPR013324">
    <property type="entry name" value="RNA_pol_sigma_r3/r4-like"/>
</dbReference>
<dbReference type="SUPFAM" id="SSF88946">
    <property type="entry name" value="Sigma2 domain of RNA polymerase sigma factors"/>
    <property type="match status" value="1"/>
</dbReference>
<dbReference type="InterPro" id="IPR017848">
    <property type="entry name" value="RNA_pol_sigma_RpoD/SigA_cyanob"/>
</dbReference>
<name>A0ABW7C9L3_9CYAN</name>
<evidence type="ECO:0000256" key="2">
    <source>
        <dbReference type="ARBA" id="ARBA00023015"/>
    </source>
</evidence>
<proteinExistence type="inferred from homology"/>
<dbReference type="Pfam" id="PF04539">
    <property type="entry name" value="Sigma70_r3"/>
    <property type="match status" value="1"/>
</dbReference>
<dbReference type="NCBIfam" id="TIGR02937">
    <property type="entry name" value="sigma70-ECF"/>
    <property type="match status" value="1"/>
</dbReference>
<reference evidence="11" key="1">
    <citation type="journal article" date="2024" name="Algal Res.">
        <title>Biochemical, toxicological and genomic investigation of a high-biomass producing Limnothrix strain isolated from Italian shallow drinking water reservoir.</title>
        <authorList>
            <person name="Simonazzi M."/>
            <person name="Shishido T.K."/>
            <person name="Delbaje E."/>
            <person name="Wahlsten M."/>
            <person name="Fewer D.P."/>
            <person name="Sivonen K."/>
            <person name="Pezzolesi L."/>
            <person name="Pistocchi R."/>
        </authorList>
    </citation>
    <scope>NUCLEOTIDE SEQUENCE [LARGE SCALE GENOMIC DNA]</scope>
    <source>
        <strain evidence="11">LRLZ20PSL1</strain>
    </source>
</reference>
<dbReference type="InterPro" id="IPR007624">
    <property type="entry name" value="RNA_pol_sigma70_r3"/>
</dbReference>
<dbReference type="Pfam" id="PF04542">
    <property type="entry name" value="Sigma70_r2"/>
    <property type="match status" value="1"/>
</dbReference>
<evidence type="ECO:0000313" key="10">
    <source>
        <dbReference type="EMBL" id="MFG3816819.1"/>
    </source>
</evidence>
<keyword evidence="5 6" id="KW-0804">Transcription</keyword>
<dbReference type="PRINTS" id="PR00046">
    <property type="entry name" value="SIGMA70FCT"/>
</dbReference>
<evidence type="ECO:0000256" key="5">
    <source>
        <dbReference type="ARBA" id="ARBA00023163"/>
    </source>
</evidence>
<dbReference type="Gene3D" id="1.10.10.10">
    <property type="entry name" value="Winged helix-like DNA-binding domain superfamily/Winged helix DNA-binding domain"/>
    <property type="match status" value="2"/>
</dbReference>
<dbReference type="Gene3D" id="1.10.601.10">
    <property type="entry name" value="RNA Polymerase Primary Sigma Factor"/>
    <property type="match status" value="2"/>
</dbReference>
<evidence type="ECO:0000256" key="4">
    <source>
        <dbReference type="ARBA" id="ARBA00023125"/>
    </source>
</evidence>
<dbReference type="RefSeq" id="WP_393010865.1">
    <property type="nucleotide sequence ID" value="NZ_JAZAQF010000021.1"/>
</dbReference>
<evidence type="ECO:0000259" key="9">
    <source>
        <dbReference type="PROSITE" id="PS00716"/>
    </source>
</evidence>
<comment type="function">
    <text evidence="6">Sigma factors are initiation factors that promote the attachment of RNA polymerase to specific initiation sites and are then released.</text>
</comment>
<comment type="similarity">
    <text evidence="1 6">Belongs to the sigma-70 factor family.</text>
</comment>
<feature type="domain" description="RNA polymerase sigma-70" evidence="9">
    <location>
        <begin position="425"/>
        <end position="451"/>
    </location>
</feature>
<dbReference type="InterPro" id="IPR014284">
    <property type="entry name" value="RNA_pol_sigma-70_dom"/>
</dbReference>
<dbReference type="PROSITE" id="PS00716">
    <property type="entry name" value="SIGMA70_2"/>
    <property type="match status" value="1"/>
</dbReference>
<dbReference type="InterPro" id="IPR007627">
    <property type="entry name" value="RNA_pol_sigma70_r2"/>
</dbReference>
<keyword evidence="4 6" id="KW-0238">DNA-binding</keyword>
<dbReference type="CDD" id="cd06171">
    <property type="entry name" value="Sigma70_r4"/>
    <property type="match status" value="1"/>
</dbReference>
<evidence type="ECO:0000256" key="1">
    <source>
        <dbReference type="ARBA" id="ARBA00007788"/>
    </source>
</evidence>
<dbReference type="Proteomes" id="UP001604335">
    <property type="component" value="Unassembled WGS sequence"/>
</dbReference>
<evidence type="ECO:0000256" key="3">
    <source>
        <dbReference type="ARBA" id="ARBA00023082"/>
    </source>
</evidence>
<feature type="compositionally biased region" description="Acidic residues" evidence="7">
    <location>
        <begin position="32"/>
        <end position="53"/>
    </location>
</feature>
<feature type="domain" description="RNA polymerase sigma-70" evidence="8">
    <location>
        <begin position="257"/>
        <end position="270"/>
    </location>
</feature>
<dbReference type="PROSITE" id="PS00715">
    <property type="entry name" value="SIGMA70_1"/>
    <property type="match status" value="1"/>
</dbReference>
<dbReference type="PANTHER" id="PTHR30603:SF60">
    <property type="entry name" value="RNA POLYMERASE SIGMA FACTOR RPOD"/>
    <property type="match status" value="1"/>
</dbReference>
<dbReference type="Pfam" id="PF00140">
    <property type="entry name" value="Sigma70_r1_2"/>
    <property type="match status" value="1"/>
</dbReference>
<dbReference type="PANTHER" id="PTHR30603">
    <property type="entry name" value="RNA POLYMERASE SIGMA FACTOR RPO"/>
    <property type="match status" value="1"/>
</dbReference>
<keyword evidence="11" id="KW-1185">Reference proteome</keyword>
<gene>
    <name evidence="10" type="primary">sigC</name>
    <name evidence="10" type="ORF">VPK24_04150</name>
</gene>
<dbReference type="InterPro" id="IPR009042">
    <property type="entry name" value="RNA_pol_sigma70_r1_2"/>
</dbReference>
<dbReference type="Pfam" id="PF04545">
    <property type="entry name" value="Sigma70_r4"/>
    <property type="match status" value="1"/>
</dbReference>
<protein>
    <recommendedName>
        <fullName evidence="6">RNA polymerase sigma factor</fullName>
    </recommendedName>
</protein>
<dbReference type="InterPro" id="IPR000943">
    <property type="entry name" value="RNA_pol_sigma70"/>
</dbReference>
<comment type="caution">
    <text evidence="10">The sequence shown here is derived from an EMBL/GenBank/DDBJ whole genome shotgun (WGS) entry which is preliminary data.</text>
</comment>
<dbReference type="InterPro" id="IPR050239">
    <property type="entry name" value="Sigma-70_RNA_pol_init_factors"/>
</dbReference>
<dbReference type="InterPro" id="IPR007630">
    <property type="entry name" value="RNA_pol_sigma70_r4"/>
</dbReference>
<evidence type="ECO:0000313" key="11">
    <source>
        <dbReference type="Proteomes" id="UP001604335"/>
    </source>
</evidence>
<dbReference type="NCBIfam" id="NF005785">
    <property type="entry name" value="PRK07598.1"/>
    <property type="match status" value="1"/>
</dbReference>
<feature type="region of interest" description="Disordered" evidence="7">
    <location>
        <begin position="22"/>
        <end position="53"/>
    </location>
</feature>
<keyword evidence="2 6" id="KW-0805">Transcription regulation</keyword>
<dbReference type="NCBIfam" id="TIGR02997">
    <property type="entry name" value="Sig70-cyanoRpoD"/>
    <property type="match status" value="1"/>
</dbReference>
<evidence type="ECO:0000256" key="6">
    <source>
        <dbReference type="RuleBase" id="RU362124"/>
    </source>
</evidence>
<dbReference type="SUPFAM" id="SSF88659">
    <property type="entry name" value="Sigma3 and sigma4 domains of RNA polymerase sigma factors"/>
    <property type="match status" value="2"/>
</dbReference>